<sequence>MSGKSDRKIENLKKHEEEMASHGGRHIVRLFSGYAGSPIWAANGPIDYADSVLTEELVADLTAWDSSSYGGVDGLLIEKSEASEAVSEELAERLAAELGDGFVVSCGGAAGSPRFTSKMPPTNPDAAAAFTRLIDEELKLRDSSPSNMHYYAPLSGQAFKGPDKHRASRDPGSLGTTQ</sequence>
<reference evidence="3" key="1">
    <citation type="journal article" date="2019" name="Int. J. Syst. Evol. Microbiol.">
        <title>The Global Catalogue of Microorganisms (GCM) 10K type strain sequencing project: providing services to taxonomists for standard genome sequencing and annotation.</title>
        <authorList>
            <consortium name="The Broad Institute Genomics Platform"/>
            <consortium name="The Broad Institute Genome Sequencing Center for Infectious Disease"/>
            <person name="Wu L."/>
            <person name="Ma J."/>
        </authorList>
    </citation>
    <scope>NUCLEOTIDE SEQUENCE [LARGE SCALE GENOMIC DNA]</scope>
    <source>
        <strain evidence="3">JCM 11496</strain>
    </source>
</reference>
<feature type="region of interest" description="Disordered" evidence="1">
    <location>
        <begin position="1"/>
        <end position="21"/>
    </location>
</feature>
<feature type="region of interest" description="Disordered" evidence="1">
    <location>
        <begin position="144"/>
        <end position="178"/>
    </location>
</feature>
<name>A0ABW4Q993_9MICC</name>
<proteinExistence type="predicted"/>
<dbReference type="EMBL" id="JBHUGA010000051">
    <property type="protein sequence ID" value="MFD1847310.1"/>
    <property type="molecule type" value="Genomic_DNA"/>
</dbReference>
<evidence type="ECO:0000313" key="3">
    <source>
        <dbReference type="Proteomes" id="UP001597307"/>
    </source>
</evidence>
<accession>A0ABW4Q993</accession>
<evidence type="ECO:0000256" key="1">
    <source>
        <dbReference type="SAM" id="MobiDB-lite"/>
    </source>
</evidence>
<dbReference type="RefSeq" id="WP_343882470.1">
    <property type="nucleotide sequence ID" value="NZ_BAAAIJ010000066.1"/>
</dbReference>
<comment type="caution">
    <text evidence="2">The sequence shown here is derived from an EMBL/GenBank/DDBJ whole genome shotgun (WGS) entry which is preliminary data.</text>
</comment>
<dbReference type="Proteomes" id="UP001597307">
    <property type="component" value="Unassembled WGS sequence"/>
</dbReference>
<feature type="compositionally biased region" description="Basic and acidic residues" evidence="1">
    <location>
        <begin position="1"/>
        <end position="20"/>
    </location>
</feature>
<protein>
    <submittedName>
        <fullName evidence="2">Uncharacterized protein</fullName>
    </submittedName>
</protein>
<keyword evidence="3" id="KW-1185">Reference proteome</keyword>
<evidence type="ECO:0000313" key="2">
    <source>
        <dbReference type="EMBL" id="MFD1847310.1"/>
    </source>
</evidence>
<organism evidence="2 3">
    <name type="scientific">Arthrobacter flavus</name>
    <dbReference type="NCBI Taxonomy" id="95172"/>
    <lineage>
        <taxon>Bacteria</taxon>
        <taxon>Bacillati</taxon>
        <taxon>Actinomycetota</taxon>
        <taxon>Actinomycetes</taxon>
        <taxon>Micrococcales</taxon>
        <taxon>Micrococcaceae</taxon>
        <taxon>Arthrobacter</taxon>
    </lineage>
</organism>
<gene>
    <name evidence="2" type="ORF">ACFSFX_11980</name>
</gene>